<sequence length="227" mass="25908">MDPGLGGRRKAGGNFRSTSGQRFVYEEVCCHSVDLTATALMILNAHFFWTESIVDTYCYTSDTKYEYFRNVVWSWIDFVVASLAPFVLMISINVAIIVRLVYLRKRRNLNARADDKTRMNTMTAILITVSLMFFITTAPITIFVGTQEYWWSKAETDRDAAKLDLVWASVNMAAYTNCAINFILYCLSGPSFRRELAKMLLLERWLNKVQPIDNSTVSTALGTIRTN</sequence>
<dbReference type="GO" id="GO:0004930">
    <property type="term" value="F:G protein-coupled receptor activity"/>
    <property type="evidence" value="ECO:0007669"/>
    <property type="project" value="InterPro"/>
</dbReference>
<dbReference type="InterPro" id="IPR052954">
    <property type="entry name" value="GPCR-Ligand_Int"/>
</dbReference>
<feature type="transmembrane region" description="Helical" evidence="5">
    <location>
        <begin position="78"/>
        <end position="102"/>
    </location>
</feature>
<proteinExistence type="predicted"/>
<accession>A0AAD9JSP3</accession>
<dbReference type="PROSITE" id="PS50262">
    <property type="entry name" value="G_PROTEIN_RECEP_F1_2"/>
    <property type="match status" value="1"/>
</dbReference>
<keyword evidence="2 5" id="KW-0812">Transmembrane</keyword>
<dbReference type="InterPro" id="IPR017452">
    <property type="entry name" value="GPCR_Rhodpsn_7TM"/>
</dbReference>
<feature type="transmembrane region" description="Helical" evidence="5">
    <location>
        <begin position="123"/>
        <end position="145"/>
    </location>
</feature>
<feature type="transmembrane region" description="Helical" evidence="5">
    <location>
        <begin position="165"/>
        <end position="187"/>
    </location>
</feature>
<dbReference type="InterPro" id="IPR000276">
    <property type="entry name" value="GPCR_Rhodpsn"/>
</dbReference>
<keyword evidence="3 5" id="KW-1133">Transmembrane helix</keyword>
<keyword evidence="4 5" id="KW-0472">Membrane</keyword>
<dbReference type="Gene3D" id="1.20.1070.10">
    <property type="entry name" value="Rhodopsin 7-helix transmembrane proteins"/>
    <property type="match status" value="1"/>
</dbReference>
<dbReference type="SUPFAM" id="SSF81321">
    <property type="entry name" value="Family A G protein-coupled receptor-like"/>
    <property type="match status" value="1"/>
</dbReference>
<gene>
    <name evidence="7" type="ORF">LSH36_174g02024</name>
</gene>
<evidence type="ECO:0000256" key="4">
    <source>
        <dbReference type="ARBA" id="ARBA00023136"/>
    </source>
</evidence>
<comment type="caution">
    <text evidence="7">The sequence shown here is derived from an EMBL/GenBank/DDBJ whole genome shotgun (WGS) entry which is preliminary data.</text>
</comment>
<dbReference type="Pfam" id="PF00001">
    <property type="entry name" value="7tm_1"/>
    <property type="match status" value="1"/>
</dbReference>
<evidence type="ECO:0000256" key="5">
    <source>
        <dbReference type="SAM" id="Phobius"/>
    </source>
</evidence>
<keyword evidence="8" id="KW-1185">Reference proteome</keyword>
<feature type="domain" description="G-protein coupled receptors family 1 profile" evidence="6">
    <location>
        <begin position="56"/>
        <end position="185"/>
    </location>
</feature>
<organism evidence="7 8">
    <name type="scientific">Paralvinella palmiformis</name>
    <dbReference type="NCBI Taxonomy" id="53620"/>
    <lineage>
        <taxon>Eukaryota</taxon>
        <taxon>Metazoa</taxon>
        <taxon>Spiralia</taxon>
        <taxon>Lophotrochozoa</taxon>
        <taxon>Annelida</taxon>
        <taxon>Polychaeta</taxon>
        <taxon>Sedentaria</taxon>
        <taxon>Canalipalpata</taxon>
        <taxon>Terebellida</taxon>
        <taxon>Terebelliformia</taxon>
        <taxon>Alvinellidae</taxon>
        <taxon>Paralvinella</taxon>
    </lineage>
</organism>
<dbReference type="AlphaFoldDB" id="A0AAD9JSP3"/>
<dbReference type="EMBL" id="JAODUP010000174">
    <property type="protein sequence ID" value="KAK2158226.1"/>
    <property type="molecule type" value="Genomic_DNA"/>
</dbReference>
<dbReference type="PANTHER" id="PTHR46641">
    <property type="entry name" value="FMRFAMIDE RECEPTOR-RELATED"/>
    <property type="match status" value="1"/>
</dbReference>
<evidence type="ECO:0000256" key="3">
    <source>
        <dbReference type="ARBA" id="ARBA00022989"/>
    </source>
</evidence>
<evidence type="ECO:0000259" key="6">
    <source>
        <dbReference type="PROSITE" id="PS50262"/>
    </source>
</evidence>
<dbReference type="Proteomes" id="UP001208570">
    <property type="component" value="Unassembled WGS sequence"/>
</dbReference>
<dbReference type="GO" id="GO:0016020">
    <property type="term" value="C:membrane"/>
    <property type="evidence" value="ECO:0007669"/>
    <property type="project" value="UniProtKB-SubCell"/>
</dbReference>
<name>A0AAD9JSP3_9ANNE</name>
<protein>
    <recommendedName>
        <fullName evidence="6">G-protein coupled receptors family 1 profile domain-containing protein</fullName>
    </recommendedName>
</protein>
<reference evidence="7" key="1">
    <citation type="journal article" date="2023" name="Mol. Biol. Evol.">
        <title>Third-Generation Sequencing Reveals the Adaptive Role of the Epigenome in Three Deep-Sea Polychaetes.</title>
        <authorList>
            <person name="Perez M."/>
            <person name="Aroh O."/>
            <person name="Sun Y."/>
            <person name="Lan Y."/>
            <person name="Juniper S.K."/>
            <person name="Young C.R."/>
            <person name="Angers B."/>
            <person name="Qian P.Y."/>
        </authorList>
    </citation>
    <scope>NUCLEOTIDE SEQUENCE</scope>
    <source>
        <strain evidence="7">P08H-3</strain>
    </source>
</reference>
<evidence type="ECO:0000313" key="8">
    <source>
        <dbReference type="Proteomes" id="UP001208570"/>
    </source>
</evidence>
<evidence type="ECO:0000313" key="7">
    <source>
        <dbReference type="EMBL" id="KAK2158226.1"/>
    </source>
</evidence>
<dbReference type="PANTHER" id="PTHR46641:SF25">
    <property type="entry name" value="CNMAMIDE RECEPTOR-RELATED"/>
    <property type="match status" value="1"/>
</dbReference>
<evidence type="ECO:0000256" key="1">
    <source>
        <dbReference type="ARBA" id="ARBA00004370"/>
    </source>
</evidence>
<comment type="subcellular location">
    <subcellularLocation>
        <location evidence="1">Membrane</location>
    </subcellularLocation>
</comment>
<evidence type="ECO:0000256" key="2">
    <source>
        <dbReference type="ARBA" id="ARBA00022692"/>
    </source>
</evidence>